<proteinExistence type="predicted"/>
<keyword evidence="2" id="KW-1185">Reference proteome</keyword>
<dbReference type="Proteomes" id="UP000254467">
    <property type="component" value="Unassembled WGS sequence"/>
</dbReference>
<dbReference type="RefSeq" id="WP_161795935.1">
    <property type="nucleotide sequence ID" value="NZ_LDYD01000008.1"/>
</dbReference>
<evidence type="ECO:0000313" key="2">
    <source>
        <dbReference type="Proteomes" id="UP000254467"/>
    </source>
</evidence>
<dbReference type="Pfam" id="PF13830">
    <property type="entry name" value="DUF4192"/>
    <property type="match status" value="1"/>
</dbReference>
<evidence type="ECO:0000313" key="1">
    <source>
        <dbReference type="EMBL" id="STC70614.1"/>
    </source>
</evidence>
<evidence type="ECO:0008006" key="3">
    <source>
        <dbReference type="Google" id="ProtNLM"/>
    </source>
</evidence>
<organism evidence="1 2">
    <name type="scientific">Corynebacterium pilosum</name>
    <dbReference type="NCBI Taxonomy" id="35756"/>
    <lineage>
        <taxon>Bacteria</taxon>
        <taxon>Bacillati</taxon>
        <taxon>Actinomycetota</taxon>
        <taxon>Actinomycetes</taxon>
        <taxon>Mycobacteriales</taxon>
        <taxon>Corynebacteriaceae</taxon>
        <taxon>Corynebacterium</taxon>
    </lineage>
</organism>
<protein>
    <recommendedName>
        <fullName evidence="3">DUF4192 domain-containing protein</fullName>
    </recommendedName>
</protein>
<dbReference type="InterPro" id="IPR025447">
    <property type="entry name" value="DUF4192"/>
</dbReference>
<dbReference type="AlphaFoldDB" id="A0A376CQ80"/>
<accession>A0A376CQ80</accession>
<reference evidence="1 2" key="1">
    <citation type="submission" date="2018-06" db="EMBL/GenBank/DDBJ databases">
        <authorList>
            <consortium name="Pathogen Informatics"/>
            <person name="Doyle S."/>
        </authorList>
    </citation>
    <scope>NUCLEOTIDE SEQUENCE [LARGE SCALE GENOMIC DNA]</scope>
    <source>
        <strain evidence="1 2">NCTC11862</strain>
    </source>
</reference>
<sequence>MAAVPGVLGFYPHESLIIVGLHADPGTHELCLGPVMRADLPHWAEITSGFTTPTMAACDVYFAFIITRSPDTPTVRELVDTLYSLHDDTGDALIDACWVLSEIATGSHYELSFGSVPAAWESGAVPCIALSPAMQPLLDNGGLPALSRDDTVEFFARIALDGDTRDTIDGATQLAYHRGQDLHERIERCLPGPAEAVADADRALTNAPALPLVAPYDEALSLSAAGGEDSDPIGDDVMAVMTCLSRSRLRDAIVATALDEPQCAATMLLYIARVTSGVIRANALSIWAIVAISTGLNSWATAALKAASAELEGHGLSTALLEALTLGCSDGLVMAVLAGSEEQRAQLREQV</sequence>
<gene>
    <name evidence="1" type="ORF">NCTC11862_02440</name>
</gene>
<dbReference type="EMBL" id="UFXQ01000001">
    <property type="protein sequence ID" value="STC70614.1"/>
    <property type="molecule type" value="Genomic_DNA"/>
</dbReference>
<name>A0A376CQ80_9CORY</name>
<dbReference type="STRING" id="35756.GCA_001044155_02377"/>